<feature type="domain" description="ABC transmembrane type-1" evidence="6">
    <location>
        <begin position="40"/>
        <end position="109"/>
    </location>
</feature>
<evidence type="ECO:0000256" key="1">
    <source>
        <dbReference type="ARBA" id="ARBA00004141"/>
    </source>
</evidence>
<comment type="subcellular location">
    <subcellularLocation>
        <location evidence="1">Membrane</location>
        <topology evidence="1">Multi-pass membrane protein</topology>
    </subcellularLocation>
</comment>
<evidence type="ECO:0000259" key="6">
    <source>
        <dbReference type="PROSITE" id="PS50929"/>
    </source>
</evidence>
<keyword evidence="3 5" id="KW-1133">Transmembrane helix</keyword>
<dbReference type="HOGENOM" id="CLU_1827025_0_0_1"/>
<keyword evidence="2 5" id="KW-0812">Transmembrane</keyword>
<protein>
    <submittedName>
        <fullName evidence="7">Protein CBG20250</fullName>
    </submittedName>
</protein>
<dbReference type="PANTHER" id="PTHR43394">
    <property type="entry name" value="ATP-DEPENDENT PERMEASE MDL1, MITOCHONDRIAL"/>
    <property type="match status" value="1"/>
</dbReference>
<evidence type="ECO:0000256" key="2">
    <source>
        <dbReference type="ARBA" id="ARBA00022692"/>
    </source>
</evidence>
<dbReference type="InterPro" id="IPR039421">
    <property type="entry name" value="Type_1_exporter"/>
</dbReference>
<evidence type="ECO:0000313" key="7">
    <source>
        <dbReference type="EMBL" id="CAP37333.2"/>
    </source>
</evidence>
<feature type="domain" description="ABC transmembrane type-1" evidence="6">
    <location>
        <begin position="1"/>
        <end position="35"/>
    </location>
</feature>
<dbReference type="EMBL" id="HE601190">
    <property type="protein sequence ID" value="CAP37333.2"/>
    <property type="molecule type" value="Genomic_DNA"/>
</dbReference>
<dbReference type="GeneID" id="8582349"/>
<keyword evidence="4 5" id="KW-0472">Membrane</keyword>
<dbReference type="OMA" id="VENWRRW"/>
<dbReference type="RefSeq" id="XP_045096999.1">
    <property type="nucleotide sequence ID" value="XM_045241243.1"/>
</dbReference>
<dbReference type="WormBase" id="CBG20250">
    <property type="protein sequence ID" value="CBP49196"/>
    <property type="gene ID" value="WBGene00039284"/>
</dbReference>
<evidence type="ECO:0000256" key="4">
    <source>
        <dbReference type="ARBA" id="ARBA00023136"/>
    </source>
</evidence>
<dbReference type="STRING" id="6238.A8XXE4"/>
<dbReference type="SUPFAM" id="SSF90123">
    <property type="entry name" value="ABC transporter transmembrane region"/>
    <property type="match status" value="1"/>
</dbReference>
<dbReference type="PROSITE" id="PS50929">
    <property type="entry name" value="ABC_TM1F"/>
    <property type="match status" value="2"/>
</dbReference>
<dbReference type="PANTHER" id="PTHR43394:SF19">
    <property type="entry name" value="ABC TRANSPORTER B FAMILY"/>
    <property type="match status" value="1"/>
</dbReference>
<evidence type="ECO:0000256" key="3">
    <source>
        <dbReference type="ARBA" id="ARBA00022989"/>
    </source>
</evidence>
<dbReference type="GO" id="GO:0140359">
    <property type="term" value="F:ABC-type transporter activity"/>
    <property type="evidence" value="ECO:0007669"/>
    <property type="project" value="InterPro"/>
</dbReference>
<feature type="transmembrane region" description="Helical" evidence="5">
    <location>
        <begin position="55"/>
        <end position="79"/>
    </location>
</feature>
<dbReference type="eggNOG" id="KOG0058">
    <property type="taxonomic scope" value="Eukaryota"/>
</dbReference>
<evidence type="ECO:0000313" key="9">
    <source>
        <dbReference type="WormBase" id="CBG20250"/>
    </source>
</evidence>
<dbReference type="Pfam" id="PF00664">
    <property type="entry name" value="ABC_membrane"/>
    <property type="match status" value="2"/>
</dbReference>
<dbReference type="Gene3D" id="1.20.1560.10">
    <property type="entry name" value="ABC transporter type 1, transmembrane domain"/>
    <property type="match status" value="1"/>
</dbReference>
<sequence length="141" mass="16281">MLFGLLIFMFTLSWKLSMITLINIPIIFLVNKIFGVWYDIHGFLNVTLKIATRKVFVVIGLIWSKELLQMGILTIVLWYGGHLVIDGKVESGLLVSFLLYQFQLGENLRVQEAISKNLKGKTVILIAHRLSTVENWRRWFG</sequence>
<dbReference type="InterPro" id="IPR036640">
    <property type="entry name" value="ABC1_TM_sf"/>
</dbReference>
<dbReference type="KEGG" id="cbr:CBG_20250"/>
<dbReference type="InParanoid" id="A8XXE4"/>
<reference evidence="7 8" key="2">
    <citation type="journal article" date="2011" name="PLoS Genet.">
        <title>Caenorhabditis briggsae recombinant inbred line genotypes reveal inter-strain incompatibility and the evolution of recombination.</title>
        <authorList>
            <person name="Ross J.A."/>
            <person name="Koboldt D.C."/>
            <person name="Staisch J.E."/>
            <person name="Chamberlin H.M."/>
            <person name="Gupta B.P."/>
            <person name="Miller R.D."/>
            <person name="Baird S.E."/>
            <person name="Haag E.S."/>
        </authorList>
    </citation>
    <scope>NUCLEOTIDE SEQUENCE [LARGE SCALE GENOMIC DNA]</scope>
    <source>
        <strain evidence="7 8">AF16</strain>
    </source>
</reference>
<dbReference type="GO" id="GO:0005524">
    <property type="term" value="F:ATP binding"/>
    <property type="evidence" value="ECO:0007669"/>
    <property type="project" value="InterPro"/>
</dbReference>
<gene>
    <name evidence="7 9" type="ORF">CBG20250</name>
    <name evidence="7" type="ORF">CBG_20250</name>
</gene>
<proteinExistence type="predicted"/>
<dbReference type="CTD" id="8582349"/>
<dbReference type="Proteomes" id="UP000008549">
    <property type="component" value="Unassembled WGS sequence"/>
</dbReference>
<dbReference type="AlphaFoldDB" id="A8XXE4"/>
<name>A8XXE4_CAEBR</name>
<accession>A8XXE4</accession>
<organism evidence="7 8">
    <name type="scientific">Caenorhabditis briggsae</name>
    <dbReference type="NCBI Taxonomy" id="6238"/>
    <lineage>
        <taxon>Eukaryota</taxon>
        <taxon>Metazoa</taxon>
        <taxon>Ecdysozoa</taxon>
        <taxon>Nematoda</taxon>
        <taxon>Chromadorea</taxon>
        <taxon>Rhabditida</taxon>
        <taxon>Rhabditina</taxon>
        <taxon>Rhabditomorpha</taxon>
        <taxon>Rhabditoidea</taxon>
        <taxon>Rhabditidae</taxon>
        <taxon>Peloderinae</taxon>
        <taxon>Caenorhabditis</taxon>
    </lineage>
</organism>
<feature type="transmembrane region" description="Helical" evidence="5">
    <location>
        <begin position="12"/>
        <end position="34"/>
    </location>
</feature>
<evidence type="ECO:0000256" key="5">
    <source>
        <dbReference type="SAM" id="Phobius"/>
    </source>
</evidence>
<reference evidence="7 8" key="1">
    <citation type="journal article" date="2003" name="PLoS Biol.">
        <title>The genome sequence of Caenorhabditis briggsae: a platform for comparative genomics.</title>
        <authorList>
            <person name="Stein L.D."/>
            <person name="Bao Z."/>
            <person name="Blasiar D."/>
            <person name="Blumenthal T."/>
            <person name="Brent M.R."/>
            <person name="Chen N."/>
            <person name="Chinwalla A."/>
            <person name="Clarke L."/>
            <person name="Clee C."/>
            <person name="Coghlan A."/>
            <person name="Coulson A."/>
            <person name="D'Eustachio P."/>
            <person name="Fitch D.H."/>
            <person name="Fulton L.A."/>
            <person name="Fulton R.E."/>
            <person name="Griffiths-Jones S."/>
            <person name="Harris T.W."/>
            <person name="Hillier L.W."/>
            <person name="Kamath R."/>
            <person name="Kuwabara P.E."/>
            <person name="Mardis E.R."/>
            <person name="Marra M.A."/>
            <person name="Miner T.L."/>
            <person name="Minx P."/>
            <person name="Mullikin J.C."/>
            <person name="Plumb R.W."/>
            <person name="Rogers J."/>
            <person name="Schein J.E."/>
            <person name="Sohrmann M."/>
            <person name="Spieth J."/>
            <person name="Stajich J.E."/>
            <person name="Wei C."/>
            <person name="Willey D."/>
            <person name="Wilson R.K."/>
            <person name="Durbin R."/>
            <person name="Waterston R.H."/>
        </authorList>
    </citation>
    <scope>NUCLEOTIDE SEQUENCE [LARGE SCALE GENOMIC DNA]</scope>
    <source>
        <strain evidence="7 8">AF16</strain>
    </source>
</reference>
<evidence type="ECO:0000313" key="8">
    <source>
        <dbReference type="Proteomes" id="UP000008549"/>
    </source>
</evidence>
<keyword evidence="8" id="KW-1185">Reference proteome</keyword>
<dbReference type="GO" id="GO:0016020">
    <property type="term" value="C:membrane"/>
    <property type="evidence" value="ECO:0007669"/>
    <property type="project" value="UniProtKB-SubCell"/>
</dbReference>
<dbReference type="InterPro" id="IPR011527">
    <property type="entry name" value="ABC1_TM_dom"/>
</dbReference>